<dbReference type="EMBL" id="JNSK01000103">
    <property type="protein sequence ID" value="KGA15186.1"/>
    <property type="molecule type" value="Genomic_DNA"/>
</dbReference>
<dbReference type="PROSITE" id="PS50895">
    <property type="entry name" value="SURF1"/>
    <property type="match status" value="1"/>
</dbReference>
<dbReference type="InterPro" id="IPR045214">
    <property type="entry name" value="Surf1/Surf4"/>
</dbReference>
<reference evidence="6" key="1">
    <citation type="submission" date="2014-05" db="EMBL/GenBank/DDBJ databases">
        <title>Key roles for freshwater Actinobacteria revealed by deep metagenomic sequencing.</title>
        <authorList>
            <person name="Ghai R."/>
            <person name="Mizuno C.M."/>
            <person name="Picazo A."/>
            <person name="Camacho A."/>
            <person name="Rodriguez-Valera F."/>
        </authorList>
    </citation>
    <scope>NUCLEOTIDE SEQUENCE</scope>
</reference>
<protein>
    <recommendedName>
        <fullName evidence="7">SURF1-like protein</fullName>
    </recommendedName>
</protein>
<evidence type="ECO:0000256" key="1">
    <source>
        <dbReference type="ARBA" id="ARBA00004370"/>
    </source>
</evidence>
<dbReference type="CDD" id="cd06662">
    <property type="entry name" value="SURF1"/>
    <property type="match status" value="1"/>
</dbReference>
<evidence type="ECO:0000313" key="6">
    <source>
        <dbReference type="EMBL" id="KGA15186.1"/>
    </source>
</evidence>
<dbReference type="PANTHER" id="PTHR23427:SF2">
    <property type="entry name" value="SURFEIT LOCUS PROTEIN 1"/>
    <property type="match status" value="1"/>
</dbReference>
<feature type="transmembrane region" description="Helical" evidence="5">
    <location>
        <begin position="215"/>
        <end position="235"/>
    </location>
</feature>
<evidence type="ECO:0000256" key="4">
    <source>
        <dbReference type="ARBA" id="ARBA00023136"/>
    </source>
</evidence>
<evidence type="ECO:0000256" key="3">
    <source>
        <dbReference type="ARBA" id="ARBA00022989"/>
    </source>
</evidence>
<proteinExistence type="predicted"/>
<evidence type="ECO:0000256" key="5">
    <source>
        <dbReference type="SAM" id="Phobius"/>
    </source>
</evidence>
<dbReference type="AlphaFoldDB" id="A0A094QL25"/>
<evidence type="ECO:0008006" key="7">
    <source>
        <dbReference type="Google" id="ProtNLM"/>
    </source>
</evidence>
<sequence length="246" mass="27326">MSNKPVNTREPLALSKTLIALILVALCIWAAQWQFQRGIDRQDRNDTIEAQLTLPALDVTEIPSKDSSQIEKFEWRTINATGTFKSDQQILLKNRYFEGKYGYEVLTRYSLSDGRFVWVDRGWVIAGKDAQTAPEVTAVPKGEVSILARVRLDKSLPVGAFFALPTSGTGMISKLNAQTGFASEGFYLDLISGSDSSLTPEAPAQLPQLSDGPHLAYSLQWVFFGGLVVYGRILIRRGQILTRKEL</sequence>
<dbReference type="InterPro" id="IPR002994">
    <property type="entry name" value="Surf1/Shy1"/>
</dbReference>
<keyword evidence="3 5" id="KW-1133">Transmembrane helix</keyword>
<keyword evidence="4 5" id="KW-0472">Membrane</keyword>
<comment type="caution">
    <text evidence="6">The sequence shown here is derived from an EMBL/GenBank/DDBJ whole genome shotgun (WGS) entry which is preliminary data.</text>
</comment>
<comment type="subcellular location">
    <subcellularLocation>
        <location evidence="1">Membrane</location>
    </subcellularLocation>
</comment>
<dbReference type="GO" id="GO:0016020">
    <property type="term" value="C:membrane"/>
    <property type="evidence" value="ECO:0007669"/>
    <property type="project" value="UniProtKB-SubCell"/>
</dbReference>
<evidence type="ECO:0000256" key="2">
    <source>
        <dbReference type="ARBA" id="ARBA00022692"/>
    </source>
</evidence>
<name>A0A094QL25_9ZZZZ</name>
<accession>A0A094QL25</accession>
<feature type="transmembrane region" description="Helical" evidence="5">
    <location>
        <begin position="12"/>
        <end position="31"/>
    </location>
</feature>
<organism evidence="6">
    <name type="scientific">freshwater metagenome</name>
    <dbReference type="NCBI Taxonomy" id="449393"/>
    <lineage>
        <taxon>unclassified sequences</taxon>
        <taxon>metagenomes</taxon>
        <taxon>ecological metagenomes</taxon>
    </lineage>
</organism>
<dbReference type="PANTHER" id="PTHR23427">
    <property type="entry name" value="SURFEIT LOCUS PROTEIN"/>
    <property type="match status" value="1"/>
</dbReference>
<keyword evidence="2 5" id="KW-0812">Transmembrane</keyword>
<dbReference type="Pfam" id="PF02104">
    <property type="entry name" value="SURF1"/>
    <property type="match status" value="1"/>
</dbReference>
<gene>
    <name evidence="6" type="ORF">GM50_17820</name>
</gene>